<dbReference type="GO" id="GO:0043165">
    <property type="term" value="P:Gram-negative-bacterium-type cell outer membrane assembly"/>
    <property type="evidence" value="ECO:0007669"/>
    <property type="project" value="UniProtKB-UniRule"/>
</dbReference>
<dbReference type="InterPro" id="IPR011990">
    <property type="entry name" value="TPR-like_helical_dom_sf"/>
</dbReference>
<comment type="subunit">
    <text evidence="4">Part of the Bam complex, which is composed of the outer membrane protein BamA, and four lipoproteins BamB, BamC, BamD and BamE.</text>
</comment>
<dbReference type="InterPro" id="IPR039565">
    <property type="entry name" value="BamD-like"/>
</dbReference>
<dbReference type="OrthoDB" id="9779191at2"/>
<reference evidence="6 7" key="2">
    <citation type="submission" date="2019-05" db="EMBL/GenBank/DDBJ databases">
        <title>Genome evolution of the obligate endosymbiont Buchnera aphidicola.</title>
        <authorList>
            <person name="Moran N.A."/>
        </authorList>
    </citation>
    <scope>NUCLEOTIDE SEQUENCE [LARGE SCALE GENOMIC DNA]</scope>
    <source>
        <strain evidence="6 7">Lps</strain>
    </source>
</reference>
<dbReference type="Gene3D" id="1.25.40.10">
    <property type="entry name" value="Tetratricopeptide repeat domain"/>
    <property type="match status" value="1"/>
</dbReference>
<keyword evidence="2 4" id="KW-0472">Membrane</keyword>
<feature type="domain" description="Outer membrane lipoprotein BamD-like" evidence="5">
    <location>
        <begin position="35"/>
        <end position="235"/>
    </location>
</feature>
<dbReference type="RefSeq" id="WP_158356096.1">
    <property type="nucleotide sequence ID" value="NZ_CP034870.1"/>
</dbReference>
<dbReference type="Proteomes" id="UP000298564">
    <property type="component" value="Chromosome"/>
</dbReference>
<dbReference type="SUPFAM" id="SSF48452">
    <property type="entry name" value="TPR-like"/>
    <property type="match status" value="1"/>
</dbReference>
<comment type="similarity">
    <text evidence="4">Belongs to the BamD family.</text>
</comment>
<keyword evidence="1 4" id="KW-0732">Signal</keyword>
<evidence type="ECO:0000256" key="4">
    <source>
        <dbReference type="HAMAP-Rule" id="MF_00922"/>
    </source>
</evidence>
<evidence type="ECO:0000256" key="1">
    <source>
        <dbReference type="ARBA" id="ARBA00022729"/>
    </source>
</evidence>
<dbReference type="GO" id="GO:0009279">
    <property type="term" value="C:cell outer membrane"/>
    <property type="evidence" value="ECO:0007669"/>
    <property type="project" value="UniProtKB-SubCell"/>
</dbReference>
<organism evidence="6 7">
    <name type="scientific">Buchnera aphidicola</name>
    <name type="common">Lipaphis pseudobrassicae</name>
    <dbReference type="NCBI Taxonomy" id="1258543"/>
    <lineage>
        <taxon>Bacteria</taxon>
        <taxon>Pseudomonadati</taxon>
        <taxon>Pseudomonadota</taxon>
        <taxon>Gammaproteobacteria</taxon>
        <taxon>Enterobacterales</taxon>
        <taxon>Erwiniaceae</taxon>
        <taxon>Buchnera</taxon>
    </lineage>
</organism>
<comment type="function">
    <text evidence="4">Part of the outer membrane protein assembly complex, which is involved in assembly and insertion of beta-barrel proteins into the outer membrane. Constitutes, with BamA, the core component of the assembly machinery.</text>
</comment>
<proteinExistence type="inferred from homology"/>
<dbReference type="GO" id="GO:0051205">
    <property type="term" value="P:protein insertion into membrane"/>
    <property type="evidence" value="ECO:0007669"/>
    <property type="project" value="UniProtKB-UniRule"/>
</dbReference>
<dbReference type="CDD" id="cd15830">
    <property type="entry name" value="BamD"/>
    <property type="match status" value="1"/>
</dbReference>
<accession>A0A4D6YCI1</accession>
<protein>
    <recommendedName>
        <fullName evidence="4">Outer membrane protein assembly factor BamD</fullName>
    </recommendedName>
</protein>
<evidence type="ECO:0000313" key="7">
    <source>
        <dbReference type="Proteomes" id="UP000298564"/>
    </source>
</evidence>
<dbReference type="NCBIfam" id="TIGR03302">
    <property type="entry name" value="OM_YfiO"/>
    <property type="match status" value="1"/>
</dbReference>
<sequence length="244" mass="29328">MKKKYKIIFIFIIICLNLTVHCKSSNNYFFIRTHILYEKSRQKLKENKFDEAIKILETIKNDNITNFNSDKIQINLIYAYYKNFNFNMAQKNIQEFIHYHPNHINMDYILYIQSLISLAMDKNTFFKFFPIEYCKSDPIHAINAFFQLKSLIYYFPKSPYIINAKKHMIYIKRRLSEHDFAILKFYFSCHQYIAVINRGEEIIQKYPDTLAARKTLIYMQKSFFALNIFDTAKKISKIISLNTA</sequence>
<comment type="subcellular location">
    <subcellularLocation>
        <location evidence="4">Cell outer membrane</location>
    </subcellularLocation>
</comment>
<reference evidence="6 7" key="1">
    <citation type="submission" date="2018-12" db="EMBL/GenBank/DDBJ databases">
        <authorList>
            <person name="Chong R.A."/>
        </authorList>
    </citation>
    <scope>NUCLEOTIDE SEQUENCE [LARGE SCALE GENOMIC DNA]</scope>
    <source>
        <strain evidence="6 7">Lps</strain>
    </source>
</reference>
<evidence type="ECO:0000259" key="5">
    <source>
        <dbReference type="Pfam" id="PF13525"/>
    </source>
</evidence>
<evidence type="ECO:0000256" key="3">
    <source>
        <dbReference type="ARBA" id="ARBA00023237"/>
    </source>
</evidence>
<name>A0A4D6YCI1_9GAMM</name>
<keyword evidence="3 4" id="KW-0998">Cell outer membrane</keyword>
<gene>
    <name evidence="4" type="primary">bamD</name>
    <name evidence="6" type="ORF">D9V70_02060</name>
</gene>
<dbReference type="InterPro" id="IPR017689">
    <property type="entry name" value="BamD"/>
</dbReference>
<evidence type="ECO:0000313" key="6">
    <source>
        <dbReference type="EMBL" id="QCI22255.1"/>
    </source>
</evidence>
<dbReference type="EMBL" id="CP034870">
    <property type="protein sequence ID" value="QCI22255.1"/>
    <property type="molecule type" value="Genomic_DNA"/>
</dbReference>
<evidence type="ECO:0000256" key="2">
    <source>
        <dbReference type="ARBA" id="ARBA00023136"/>
    </source>
</evidence>
<dbReference type="Pfam" id="PF13525">
    <property type="entry name" value="YfiO"/>
    <property type="match status" value="1"/>
</dbReference>
<dbReference type="HAMAP" id="MF_00922">
    <property type="entry name" value="OM_assembly_BamD"/>
    <property type="match status" value="1"/>
</dbReference>
<dbReference type="AlphaFoldDB" id="A0A4D6YCI1"/>